<accession>A0AAD1RPS9</accession>
<organism evidence="1 2">
    <name type="scientific">Pelobates cultripes</name>
    <name type="common">Western spadefoot toad</name>
    <dbReference type="NCBI Taxonomy" id="61616"/>
    <lineage>
        <taxon>Eukaryota</taxon>
        <taxon>Metazoa</taxon>
        <taxon>Chordata</taxon>
        <taxon>Craniata</taxon>
        <taxon>Vertebrata</taxon>
        <taxon>Euteleostomi</taxon>
        <taxon>Amphibia</taxon>
        <taxon>Batrachia</taxon>
        <taxon>Anura</taxon>
        <taxon>Pelobatoidea</taxon>
        <taxon>Pelobatidae</taxon>
        <taxon>Pelobates</taxon>
    </lineage>
</organism>
<dbReference type="AlphaFoldDB" id="A0AAD1RPS9"/>
<feature type="non-terminal residue" evidence="1">
    <location>
        <position position="1"/>
    </location>
</feature>
<reference evidence="1" key="1">
    <citation type="submission" date="2022-03" db="EMBL/GenBank/DDBJ databases">
        <authorList>
            <person name="Alioto T."/>
            <person name="Alioto T."/>
            <person name="Gomez Garrido J."/>
        </authorList>
    </citation>
    <scope>NUCLEOTIDE SEQUENCE</scope>
</reference>
<sequence>VCDHKTTQKPCASRHRSVVLCGSIQRTARYTRMWRVNIIGSHRDLFLEHRRL</sequence>
<protein>
    <submittedName>
        <fullName evidence="1">Uncharacterized protein</fullName>
    </submittedName>
</protein>
<dbReference type="EMBL" id="OW240914">
    <property type="protein sequence ID" value="CAH2274636.1"/>
    <property type="molecule type" value="Genomic_DNA"/>
</dbReference>
<evidence type="ECO:0000313" key="2">
    <source>
        <dbReference type="Proteomes" id="UP001295444"/>
    </source>
</evidence>
<proteinExistence type="predicted"/>
<evidence type="ECO:0000313" key="1">
    <source>
        <dbReference type="EMBL" id="CAH2274636.1"/>
    </source>
</evidence>
<dbReference type="Proteomes" id="UP001295444">
    <property type="component" value="Chromosome 03"/>
</dbReference>
<keyword evidence="2" id="KW-1185">Reference proteome</keyword>
<name>A0AAD1RPS9_PELCU</name>
<gene>
    <name evidence="1" type="ORF">PECUL_23A036068</name>
</gene>